<dbReference type="GO" id="GO:0006281">
    <property type="term" value="P:DNA repair"/>
    <property type="evidence" value="ECO:0007669"/>
    <property type="project" value="TreeGrafter"/>
</dbReference>
<keyword evidence="2" id="KW-1185">Reference proteome</keyword>
<sequence>MRFTIMWDFDGTIADTTDLIIESYQQTFKHFFGFEYPREKILSVFSLPMRESFIALGFEEDIIDRMLNYYRQYHESVFSSRIKAYPGAREIIEELSKEGVVQAIVTSRRRRTTYEGIQHLKIAEFIQEVVCSEDVIRTKPDPEPIEKVLERTNADKKTSFMIGDSQYDQMAAKQANIKFLGALWGPRPESLYPDKNSFLISDFKEVKNYVFCYNDKIL</sequence>
<dbReference type="SFLD" id="SFLDS00003">
    <property type="entry name" value="Haloacid_Dehalogenase"/>
    <property type="match status" value="1"/>
</dbReference>
<organism evidence="1 2">
    <name type="scientific">Thermodesulfobium acidiphilum</name>
    <dbReference type="NCBI Taxonomy" id="1794699"/>
    <lineage>
        <taxon>Bacteria</taxon>
        <taxon>Pseudomonadati</taxon>
        <taxon>Thermodesulfobiota</taxon>
        <taxon>Thermodesulfobiia</taxon>
        <taxon>Thermodesulfobiales</taxon>
        <taxon>Thermodesulfobiaceae</taxon>
        <taxon>Thermodesulfobium</taxon>
    </lineage>
</organism>
<dbReference type="NCBIfam" id="TIGR01549">
    <property type="entry name" value="HAD-SF-IA-v1"/>
    <property type="match status" value="1"/>
</dbReference>
<dbReference type="AlphaFoldDB" id="A0A2R4W2T6"/>
<dbReference type="SUPFAM" id="SSF56784">
    <property type="entry name" value="HAD-like"/>
    <property type="match status" value="1"/>
</dbReference>
<dbReference type="InterPro" id="IPR050155">
    <property type="entry name" value="HAD-like_hydrolase_sf"/>
</dbReference>
<dbReference type="InterPro" id="IPR023214">
    <property type="entry name" value="HAD_sf"/>
</dbReference>
<dbReference type="Gene3D" id="3.40.50.1000">
    <property type="entry name" value="HAD superfamily/HAD-like"/>
    <property type="match status" value="1"/>
</dbReference>
<dbReference type="PANTHER" id="PTHR43434">
    <property type="entry name" value="PHOSPHOGLYCOLATE PHOSPHATASE"/>
    <property type="match status" value="1"/>
</dbReference>
<dbReference type="Pfam" id="PF13419">
    <property type="entry name" value="HAD_2"/>
    <property type="match status" value="1"/>
</dbReference>
<dbReference type="Proteomes" id="UP000244792">
    <property type="component" value="Chromosome"/>
</dbReference>
<reference evidence="1 2" key="1">
    <citation type="submission" date="2017-04" db="EMBL/GenBank/DDBJ databases">
        <title>Genomic insights into metabolism of Thermodesulfobium acidiphilum.</title>
        <authorList>
            <person name="Toshchakov S.V."/>
            <person name="Frolov E.N."/>
            <person name="Kublanov I.V."/>
            <person name="Samarov N.I."/>
            <person name="Novikov A."/>
            <person name="Lebedinsky A.V."/>
            <person name="Bonch-Osmolovskaya E.A."/>
            <person name="Chernyh N.A."/>
        </authorList>
    </citation>
    <scope>NUCLEOTIDE SEQUENCE [LARGE SCALE GENOMIC DNA]</scope>
    <source>
        <strain evidence="1 2">3127-1</strain>
    </source>
</reference>
<dbReference type="InterPro" id="IPR006439">
    <property type="entry name" value="HAD-SF_hydro_IA"/>
</dbReference>
<name>A0A2R4W2T6_THEAF</name>
<dbReference type="Gene3D" id="1.10.150.240">
    <property type="entry name" value="Putative phosphatase, domain 2"/>
    <property type="match status" value="1"/>
</dbReference>
<dbReference type="GO" id="GO:0005829">
    <property type="term" value="C:cytosol"/>
    <property type="evidence" value="ECO:0007669"/>
    <property type="project" value="TreeGrafter"/>
</dbReference>
<evidence type="ECO:0000313" key="1">
    <source>
        <dbReference type="EMBL" id="AWB10982.1"/>
    </source>
</evidence>
<accession>A0A2R4W2T6</accession>
<dbReference type="KEGG" id="taci:TDSAC_1646"/>
<gene>
    <name evidence="1" type="ORF">TDSAC_1646</name>
</gene>
<dbReference type="InterPro" id="IPR023198">
    <property type="entry name" value="PGP-like_dom2"/>
</dbReference>
<dbReference type="RefSeq" id="WP_108309925.1">
    <property type="nucleotide sequence ID" value="NZ_CP020921.1"/>
</dbReference>
<dbReference type="OrthoDB" id="9792518at2"/>
<dbReference type="SFLD" id="SFLDG01129">
    <property type="entry name" value="C1.5:_HAD__Beta-PGM__Phosphata"/>
    <property type="match status" value="1"/>
</dbReference>
<dbReference type="PANTHER" id="PTHR43434:SF26">
    <property type="entry name" value="PYROPHOSPHATASE PPAX"/>
    <property type="match status" value="1"/>
</dbReference>
<dbReference type="EMBL" id="CP020921">
    <property type="protein sequence ID" value="AWB10982.1"/>
    <property type="molecule type" value="Genomic_DNA"/>
</dbReference>
<evidence type="ECO:0000313" key="2">
    <source>
        <dbReference type="Proteomes" id="UP000244792"/>
    </source>
</evidence>
<dbReference type="InterPro" id="IPR041492">
    <property type="entry name" value="HAD_2"/>
</dbReference>
<protein>
    <submittedName>
        <fullName evidence="1">Pyrophosphatase PpaX</fullName>
    </submittedName>
</protein>
<dbReference type="InterPro" id="IPR036412">
    <property type="entry name" value="HAD-like_sf"/>
</dbReference>
<dbReference type="GO" id="GO:0008967">
    <property type="term" value="F:phosphoglycolate phosphatase activity"/>
    <property type="evidence" value="ECO:0007669"/>
    <property type="project" value="TreeGrafter"/>
</dbReference>
<proteinExistence type="predicted"/>